<comment type="caution">
    <text evidence="2">The sequence shown here is derived from an EMBL/GenBank/DDBJ whole genome shotgun (WGS) entry which is preliminary data.</text>
</comment>
<accession>A0A9W8DMP5</accession>
<proteinExistence type="predicted"/>
<organism evidence="2 3">
    <name type="scientific">Mycoemilia scoparia</name>
    <dbReference type="NCBI Taxonomy" id="417184"/>
    <lineage>
        <taxon>Eukaryota</taxon>
        <taxon>Fungi</taxon>
        <taxon>Fungi incertae sedis</taxon>
        <taxon>Zoopagomycota</taxon>
        <taxon>Kickxellomycotina</taxon>
        <taxon>Kickxellomycetes</taxon>
        <taxon>Kickxellales</taxon>
        <taxon>Kickxellaceae</taxon>
        <taxon>Mycoemilia</taxon>
    </lineage>
</organism>
<feature type="region of interest" description="Disordered" evidence="1">
    <location>
        <begin position="301"/>
        <end position="379"/>
    </location>
</feature>
<reference evidence="2" key="1">
    <citation type="submission" date="2022-07" db="EMBL/GenBank/DDBJ databases">
        <title>Phylogenomic reconstructions and comparative analyses of Kickxellomycotina fungi.</title>
        <authorList>
            <person name="Reynolds N.K."/>
            <person name="Stajich J.E."/>
            <person name="Barry K."/>
            <person name="Grigoriev I.V."/>
            <person name="Crous P."/>
            <person name="Smith M.E."/>
        </authorList>
    </citation>
    <scope>NUCLEOTIDE SEQUENCE</scope>
    <source>
        <strain evidence="2">NBRC 100468</strain>
    </source>
</reference>
<name>A0A9W8DMP5_9FUNG</name>
<evidence type="ECO:0000313" key="3">
    <source>
        <dbReference type="Proteomes" id="UP001150538"/>
    </source>
</evidence>
<dbReference type="EMBL" id="JANBPU010000168">
    <property type="protein sequence ID" value="KAJ1914992.1"/>
    <property type="molecule type" value="Genomic_DNA"/>
</dbReference>
<feature type="compositionally biased region" description="Basic and acidic residues" evidence="1">
    <location>
        <begin position="363"/>
        <end position="372"/>
    </location>
</feature>
<sequence>MCPPLERSNNGELIFTDEIGQEHIIPVLHVEDIEFHLNRNFMIQAIKKIFDRLGVSNVTVMVRNANEVEEEIDDDNEYREIVIEHLILNSEPFVPIVMFEDAEGRIDMIPGLEITVDLSPNFYRYGQTGGWYDVINFEPSGHHQYRYLSHKSYSDERPKVIYSDNTLIVRDPEAFEKRFNFQIQDIEKSKYNPRENIFKRNHYENTTRVEDINNMLGMDNEGLYIQTNIKTKWIDRGSGEIKPPSVFKGFLRVEKASLYRGFDESTVAVDEDGGETTDAQYTEQNLLWDSEDEIDFSESVNFDDEETDAQDIEQQDLESEGADQQGEETDAQDTVQQNNWDSSDEEIDFNGPVEFADGDVYQDGERVERQNSDDEQQEN</sequence>
<dbReference type="AlphaFoldDB" id="A0A9W8DMP5"/>
<feature type="compositionally biased region" description="Acidic residues" evidence="1">
    <location>
        <begin position="301"/>
        <end position="331"/>
    </location>
</feature>
<keyword evidence="3" id="KW-1185">Reference proteome</keyword>
<protein>
    <submittedName>
        <fullName evidence="2">Uncharacterized protein</fullName>
    </submittedName>
</protein>
<evidence type="ECO:0000256" key="1">
    <source>
        <dbReference type="SAM" id="MobiDB-lite"/>
    </source>
</evidence>
<gene>
    <name evidence="2" type="ORF">H4219_004536</name>
</gene>
<evidence type="ECO:0000313" key="2">
    <source>
        <dbReference type="EMBL" id="KAJ1914992.1"/>
    </source>
</evidence>
<feature type="compositionally biased region" description="Polar residues" evidence="1">
    <location>
        <begin position="332"/>
        <end position="341"/>
    </location>
</feature>
<dbReference type="Proteomes" id="UP001150538">
    <property type="component" value="Unassembled WGS sequence"/>
</dbReference>